<keyword evidence="3" id="KW-1185">Reference proteome</keyword>
<sequence length="311" mass="35246">MKRSQFGFLKQACSELYTFVSRAEFACESAPAAAMADLKAAGRWLALDMLKREGALREGSEPDDLIAELEALELLEPVFVNALRRLELADLRESELFFDAYAAKQLLLAMYDLSCWFYRTYIDDRYVPDPFHLAGADSARRGLTVSEMDRSGEGRETVVDIDGDDHAAEWTTDRALSEESHPKRDERGGLYNGERLGSWRHGRGTYVWGDGTKYEGSWVKDMEHGYGMKAYANGDRYTGQWQEGFFHGKGVYVWADGSRHEGCWESGMEHGYGCKTYADGSRRNGYWTYGELVNLTDQLQSSMIQSSKTRV</sequence>
<dbReference type="OrthoDB" id="2593410at2"/>
<protein>
    <submittedName>
        <fullName evidence="2">Uncharacterized protein</fullName>
    </submittedName>
</protein>
<evidence type="ECO:0000256" key="1">
    <source>
        <dbReference type="ARBA" id="ARBA00022737"/>
    </source>
</evidence>
<dbReference type="Proteomes" id="UP000282311">
    <property type="component" value="Unassembled WGS sequence"/>
</dbReference>
<dbReference type="PANTHER" id="PTHR23084:SF262">
    <property type="entry name" value="FYVE-TYPE DOMAIN-CONTAINING PROTEIN"/>
    <property type="match status" value="1"/>
</dbReference>
<accession>A0A3B0CJH3</accession>
<dbReference type="SUPFAM" id="SSF82185">
    <property type="entry name" value="Histone H3 K4-specific methyltransferase SET7/9 N-terminal domain"/>
    <property type="match status" value="1"/>
</dbReference>
<dbReference type="InterPro" id="IPR003409">
    <property type="entry name" value="MORN"/>
</dbReference>
<dbReference type="SMART" id="SM00698">
    <property type="entry name" value="MORN"/>
    <property type="match status" value="4"/>
</dbReference>
<proteinExistence type="predicted"/>
<keyword evidence="1" id="KW-0677">Repeat</keyword>
<dbReference type="RefSeq" id="WP_120747054.1">
    <property type="nucleotide sequence ID" value="NZ_RBAH01000006.1"/>
</dbReference>
<organism evidence="2 3">
    <name type="scientific">Paenibacillus ginsengarvi</name>
    <dbReference type="NCBI Taxonomy" id="400777"/>
    <lineage>
        <taxon>Bacteria</taxon>
        <taxon>Bacillati</taxon>
        <taxon>Bacillota</taxon>
        <taxon>Bacilli</taxon>
        <taxon>Bacillales</taxon>
        <taxon>Paenibacillaceae</taxon>
        <taxon>Paenibacillus</taxon>
    </lineage>
</organism>
<name>A0A3B0CJH3_9BACL</name>
<evidence type="ECO:0000313" key="2">
    <source>
        <dbReference type="EMBL" id="RKN84848.1"/>
    </source>
</evidence>
<dbReference type="Pfam" id="PF02493">
    <property type="entry name" value="MORN"/>
    <property type="match status" value="4"/>
</dbReference>
<comment type="caution">
    <text evidence="2">The sequence shown here is derived from an EMBL/GenBank/DDBJ whole genome shotgun (WGS) entry which is preliminary data.</text>
</comment>
<dbReference type="AlphaFoldDB" id="A0A3B0CJH3"/>
<evidence type="ECO:0000313" key="3">
    <source>
        <dbReference type="Proteomes" id="UP000282311"/>
    </source>
</evidence>
<reference evidence="2 3" key="1">
    <citation type="journal article" date="2007" name="Int. J. Syst. Evol. Microbiol.">
        <title>Paenibacillus ginsengarvi sp. nov., isolated from soil from ginseng cultivation.</title>
        <authorList>
            <person name="Yoon M.H."/>
            <person name="Ten L.N."/>
            <person name="Im W.T."/>
        </authorList>
    </citation>
    <scope>NUCLEOTIDE SEQUENCE [LARGE SCALE GENOMIC DNA]</scope>
    <source>
        <strain evidence="2 3">KCTC 13059</strain>
    </source>
</reference>
<dbReference type="PANTHER" id="PTHR23084">
    <property type="entry name" value="PHOSPHATIDYLINOSITOL-4-PHOSPHATE 5-KINASE RELATED"/>
    <property type="match status" value="1"/>
</dbReference>
<dbReference type="Gene3D" id="2.20.110.10">
    <property type="entry name" value="Histone H3 K4-specific methyltransferase SET7/9 N-terminal domain"/>
    <property type="match status" value="2"/>
</dbReference>
<gene>
    <name evidence="2" type="ORF">D7M11_09940</name>
</gene>
<dbReference type="EMBL" id="RBAH01000006">
    <property type="protein sequence ID" value="RKN84848.1"/>
    <property type="molecule type" value="Genomic_DNA"/>
</dbReference>